<evidence type="ECO:0000313" key="2">
    <source>
        <dbReference type="EMBL" id="GEL69228.1"/>
    </source>
</evidence>
<evidence type="ECO:0008006" key="6">
    <source>
        <dbReference type="Google" id="ProtNLM"/>
    </source>
</evidence>
<dbReference type="Proteomes" id="UP000198717">
    <property type="component" value="Unassembled WGS sequence"/>
</dbReference>
<accession>A0A511H6R4</accession>
<dbReference type="EMBL" id="BJVY01000003">
    <property type="protein sequence ID" value="GEL69228.1"/>
    <property type="molecule type" value="Genomic_DNA"/>
</dbReference>
<proteinExistence type="predicted"/>
<keyword evidence="1" id="KW-0732">Signal</keyword>
<comment type="caution">
    <text evidence="2">The sequence shown here is derived from an EMBL/GenBank/DDBJ whole genome shotgun (WGS) entry which is preliminary data.</text>
</comment>
<evidence type="ECO:0000313" key="3">
    <source>
        <dbReference type="EMBL" id="SDD32823.1"/>
    </source>
</evidence>
<sequence>MRRWLSLLFALAAGCTPAPSPPASPDRGVQVFAPPGIEARGSRVPVLYVEAERALYFPQGVGGGGSRHPVVPSPAELLALGRRTDIIIVTVAPGQSTAHAAIAAP</sequence>
<feature type="signal peptide" evidence="1">
    <location>
        <begin position="1"/>
        <end position="20"/>
    </location>
</feature>
<name>A0A511H6R4_9BACT</name>
<reference evidence="3 4" key="1">
    <citation type="submission" date="2016-10" db="EMBL/GenBank/DDBJ databases">
        <authorList>
            <person name="Varghese N."/>
            <person name="Submissions S."/>
        </authorList>
    </citation>
    <scope>NUCLEOTIDE SEQUENCE [LARGE SCALE GENOMIC DNA]</scope>
    <source>
        <strain evidence="3 4">DSM 2260</strain>
    </source>
</reference>
<dbReference type="Proteomes" id="UP000321224">
    <property type="component" value="Unassembled WGS sequence"/>
</dbReference>
<dbReference type="RefSeq" id="WP_090484836.1">
    <property type="nucleotide sequence ID" value="NZ_BJVY01000003.1"/>
</dbReference>
<keyword evidence="4" id="KW-1185">Reference proteome</keyword>
<gene>
    <name evidence="2" type="ORF">MVI01_10120</name>
    <name evidence="3" type="ORF">SAMN04488504_101439</name>
</gene>
<feature type="chain" id="PRO_5022898676" description="Lipoprotein" evidence="1">
    <location>
        <begin position="21"/>
        <end position="105"/>
    </location>
</feature>
<evidence type="ECO:0000313" key="4">
    <source>
        <dbReference type="Proteomes" id="UP000198717"/>
    </source>
</evidence>
<organism evidence="2 5">
    <name type="scientific">Myxococcus virescens</name>
    <dbReference type="NCBI Taxonomy" id="83456"/>
    <lineage>
        <taxon>Bacteria</taxon>
        <taxon>Pseudomonadati</taxon>
        <taxon>Myxococcota</taxon>
        <taxon>Myxococcia</taxon>
        <taxon>Myxococcales</taxon>
        <taxon>Cystobacterineae</taxon>
        <taxon>Myxococcaceae</taxon>
        <taxon>Myxococcus</taxon>
    </lineage>
</organism>
<protein>
    <recommendedName>
        <fullName evidence="6">Lipoprotein</fullName>
    </recommendedName>
</protein>
<evidence type="ECO:0000313" key="5">
    <source>
        <dbReference type="Proteomes" id="UP000321224"/>
    </source>
</evidence>
<dbReference type="AlphaFoldDB" id="A0A511H6R4"/>
<reference evidence="2 5" key="2">
    <citation type="submission" date="2019-07" db="EMBL/GenBank/DDBJ databases">
        <title>Whole genome shotgun sequence of Myxococcus virescens NBRC 100334.</title>
        <authorList>
            <person name="Hosoyama A."/>
            <person name="Uohara A."/>
            <person name="Ohji S."/>
            <person name="Ichikawa N."/>
        </authorList>
    </citation>
    <scope>NUCLEOTIDE SEQUENCE [LARGE SCALE GENOMIC DNA]</scope>
    <source>
        <strain evidence="2 5">NBRC 100334</strain>
    </source>
</reference>
<evidence type="ECO:0000256" key="1">
    <source>
        <dbReference type="SAM" id="SignalP"/>
    </source>
</evidence>
<dbReference type="EMBL" id="FNAJ01000001">
    <property type="protein sequence ID" value="SDD32823.1"/>
    <property type="molecule type" value="Genomic_DNA"/>
</dbReference>
<dbReference type="PROSITE" id="PS51257">
    <property type="entry name" value="PROKAR_LIPOPROTEIN"/>
    <property type="match status" value="1"/>
</dbReference>